<dbReference type="STRING" id="1743168.A8O14_09165"/>
<keyword evidence="1" id="KW-0472">Membrane</keyword>
<evidence type="ECO:0000313" key="3">
    <source>
        <dbReference type="Proteomes" id="UP000078463"/>
    </source>
</evidence>
<dbReference type="EMBL" id="CP015922">
    <property type="protein sequence ID" value="ANJ00233.1"/>
    <property type="molecule type" value="Genomic_DNA"/>
</dbReference>
<feature type="transmembrane region" description="Helical" evidence="1">
    <location>
        <begin position="45"/>
        <end position="64"/>
    </location>
</feature>
<dbReference type="OrthoDB" id="582913at2"/>
<keyword evidence="1" id="KW-0812">Transmembrane</keyword>
<keyword evidence="3" id="KW-1185">Reference proteome</keyword>
<feature type="transmembrane region" description="Helical" evidence="1">
    <location>
        <begin position="76"/>
        <end position="97"/>
    </location>
</feature>
<accession>A0A191UGX7</accession>
<dbReference type="Proteomes" id="UP000078463">
    <property type="component" value="Chromosome"/>
</dbReference>
<name>A0A191UGX7_9BURK</name>
<sequence length="100" mass="11037">MRNPNNLSGHILPTSGAMLGVCMTVISIVKLTQTNRGIAYWVDDLLALDALIFLASSIFSYLSIRSNSKKVYFEDIADKFFMLALLCMGAAVLLLTYEIV</sequence>
<dbReference type="KEGG" id="pwu:A8O14_09165"/>
<proteinExistence type="predicted"/>
<protein>
    <submittedName>
        <fullName evidence="2">Uncharacterized protein</fullName>
    </submittedName>
</protein>
<organism evidence="2 3">
    <name type="scientific">Polynucleobacter wuianus</name>
    <dbReference type="NCBI Taxonomy" id="1743168"/>
    <lineage>
        <taxon>Bacteria</taxon>
        <taxon>Pseudomonadati</taxon>
        <taxon>Pseudomonadota</taxon>
        <taxon>Betaproteobacteria</taxon>
        <taxon>Burkholderiales</taxon>
        <taxon>Burkholderiaceae</taxon>
        <taxon>Polynucleobacter</taxon>
    </lineage>
</organism>
<feature type="transmembrane region" description="Helical" evidence="1">
    <location>
        <begin position="12"/>
        <end position="33"/>
    </location>
</feature>
<gene>
    <name evidence="2" type="ORF">A8O14_09165</name>
</gene>
<dbReference type="RefSeq" id="WP_068949238.1">
    <property type="nucleotide sequence ID" value="NZ_CP015922.1"/>
</dbReference>
<reference evidence="3" key="1">
    <citation type="submission" date="2016-05" db="EMBL/GenBank/DDBJ databases">
        <title>Polynucleobacter sp. QLW-P1FAT50C-4 genome.</title>
        <authorList>
            <person name="Hahn M.W."/>
        </authorList>
    </citation>
    <scope>NUCLEOTIDE SEQUENCE [LARGE SCALE GENOMIC DNA]</scope>
    <source>
        <strain evidence="3">QLW-P1FAT50C-4</strain>
    </source>
</reference>
<dbReference type="AlphaFoldDB" id="A0A191UGX7"/>
<evidence type="ECO:0000313" key="2">
    <source>
        <dbReference type="EMBL" id="ANJ00233.1"/>
    </source>
</evidence>
<evidence type="ECO:0000256" key="1">
    <source>
        <dbReference type="SAM" id="Phobius"/>
    </source>
</evidence>
<keyword evidence="1" id="KW-1133">Transmembrane helix</keyword>